<sequence>MGPKKPSGSEFKKIRNRKEQDNKKLASALGNWLKNENTSHNPGPSEPQIQDEEEDDEEVHGRETHTEDFCKSNMVLEDPTSHITPIEIDTNLEESSGNCSSQQIEYEDPRKWPTNFRLDTVRCKIVEKGPQMINLENHMFPYSDDGRRFSQKWVYKTLPNGENVKRQWLLYSQSKDVLFCFPCLLFSKDDKKDKSVFLILKRDSTIGDT</sequence>
<protein>
    <recommendedName>
        <fullName evidence="4">Zinc finger MYM-type protein 5-like</fullName>
    </recommendedName>
</protein>
<feature type="region of interest" description="Disordered" evidence="1">
    <location>
        <begin position="1"/>
        <end position="67"/>
    </location>
</feature>
<dbReference type="GeneID" id="126887266"/>
<dbReference type="RefSeq" id="XP_050510736.1">
    <property type="nucleotide sequence ID" value="XM_050654779.1"/>
</dbReference>
<keyword evidence="3" id="KW-1185">Reference proteome</keyword>
<accession>A0ABM5KKL1</accession>
<feature type="compositionally biased region" description="Basic and acidic residues" evidence="1">
    <location>
        <begin position="10"/>
        <end position="24"/>
    </location>
</feature>
<name>A0ABM5KKL1_DIAVI</name>
<feature type="compositionally biased region" description="Acidic residues" evidence="1">
    <location>
        <begin position="49"/>
        <end position="58"/>
    </location>
</feature>
<evidence type="ECO:0008006" key="4">
    <source>
        <dbReference type="Google" id="ProtNLM"/>
    </source>
</evidence>
<dbReference type="EnsemblMetazoa" id="XM_050654779.1">
    <property type="protein sequence ID" value="XP_050510736.1"/>
    <property type="gene ID" value="LOC126887266"/>
</dbReference>
<evidence type="ECO:0000256" key="1">
    <source>
        <dbReference type="SAM" id="MobiDB-lite"/>
    </source>
</evidence>
<dbReference type="Proteomes" id="UP001652700">
    <property type="component" value="Unplaced"/>
</dbReference>
<evidence type="ECO:0000313" key="3">
    <source>
        <dbReference type="Proteomes" id="UP001652700"/>
    </source>
</evidence>
<proteinExistence type="predicted"/>
<organism evidence="2 3">
    <name type="scientific">Diabrotica virgifera virgifera</name>
    <name type="common">western corn rootworm</name>
    <dbReference type="NCBI Taxonomy" id="50390"/>
    <lineage>
        <taxon>Eukaryota</taxon>
        <taxon>Metazoa</taxon>
        <taxon>Ecdysozoa</taxon>
        <taxon>Arthropoda</taxon>
        <taxon>Hexapoda</taxon>
        <taxon>Insecta</taxon>
        <taxon>Pterygota</taxon>
        <taxon>Neoptera</taxon>
        <taxon>Endopterygota</taxon>
        <taxon>Coleoptera</taxon>
        <taxon>Polyphaga</taxon>
        <taxon>Cucujiformia</taxon>
        <taxon>Chrysomeloidea</taxon>
        <taxon>Chrysomelidae</taxon>
        <taxon>Galerucinae</taxon>
        <taxon>Diabroticina</taxon>
        <taxon>Diabroticites</taxon>
        <taxon>Diabrotica</taxon>
    </lineage>
</organism>
<reference evidence="2" key="1">
    <citation type="submission" date="2025-05" db="UniProtKB">
        <authorList>
            <consortium name="EnsemblMetazoa"/>
        </authorList>
    </citation>
    <scope>IDENTIFICATION</scope>
</reference>
<evidence type="ECO:0000313" key="2">
    <source>
        <dbReference type="EnsemblMetazoa" id="XP_050510736.1"/>
    </source>
</evidence>